<accession>A0A4R9JZ74</accession>
<dbReference type="EMBL" id="RQGD01000031">
    <property type="protein sequence ID" value="TGL58662.1"/>
    <property type="molecule type" value="Genomic_DNA"/>
</dbReference>
<evidence type="ECO:0008006" key="3">
    <source>
        <dbReference type="Google" id="ProtNLM"/>
    </source>
</evidence>
<name>A0A4R9JZ74_9LEPT</name>
<reference evidence="1" key="1">
    <citation type="journal article" date="2019" name="PLoS Negl. Trop. Dis.">
        <title>Revisiting the worldwide diversity of Leptospira species in the environment.</title>
        <authorList>
            <person name="Vincent A.T."/>
            <person name="Schiettekatte O."/>
            <person name="Bourhy P."/>
            <person name="Veyrier F.J."/>
            <person name="Picardeau M."/>
        </authorList>
    </citation>
    <scope>NUCLEOTIDE SEQUENCE [LARGE SCALE GENOMIC DNA]</scope>
    <source>
        <strain evidence="1">201702476</strain>
    </source>
</reference>
<dbReference type="Proteomes" id="UP000297693">
    <property type="component" value="Unassembled WGS sequence"/>
</dbReference>
<dbReference type="AlphaFoldDB" id="A0A4R9JZ74"/>
<organism evidence="1 2">
    <name type="scientific">Leptospira ognonensis</name>
    <dbReference type="NCBI Taxonomy" id="2484945"/>
    <lineage>
        <taxon>Bacteria</taxon>
        <taxon>Pseudomonadati</taxon>
        <taxon>Spirochaetota</taxon>
        <taxon>Spirochaetia</taxon>
        <taxon>Leptospirales</taxon>
        <taxon>Leptospiraceae</taxon>
        <taxon>Leptospira</taxon>
    </lineage>
</organism>
<gene>
    <name evidence="1" type="ORF">EHQ58_10095</name>
</gene>
<keyword evidence="2" id="KW-1185">Reference proteome</keyword>
<comment type="caution">
    <text evidence="1">The sequence shown here is derived from an EMBL/GenBank/DDBJ whole genome shotgun (WGS) entry which is preliminary data.</text>
</comment>
<proteinExistence type="predicted"/>
<dbReference type="OrthoDB" id="322866at2"/>
<dbReference type="RefSeq" id="WP_135623783.1">
    <property type="nucleotide sequence ID" value="NZ_RQGD01000031.1"/>
</dbReference>
<protein>
    <recommendedName>
        <fullName evidence="3">Replication protein</fullName>
    </recommendedName>
</protein>
<evidence type="ECO:0000313" key="1">
    <source>
        <dbReference type="EMBL" id="TGL58662.1"/>
    </source>
</evidence>
<evidence type="ECO:0000313" key="2">
    <source>
        <dbReference type="Proteomes" id="UP000297693"/>
    </source>
</evidence>
<sequence>MITSKYKINKKNVRDIACRWDKLSKIQFENIDPLLTCRYKAERITWNKFKEFIYELDILYKSINYHAYAITIKRGQRNADLKEMKEALRIALKDFNRIHFQNTIAGMELPFFTFEGNAIDGSYNPHLHCAIWIPTRYRIQLRSHIEDSILNRLAKFKKRKITFEDRDGLHVWMAKLKGEIKKYLGYCARKEDETKGMNFDKIVWELCSFGFNSEARHKMSKRIYRRIESKFPQVKRDSSIRHKVFVMLNWIHKRKYPGKMLRSFLPILSTDTPIANRPRSRIPIREILIKDYEKKYKLKFNCCLFILKKKKQGARV</sequence>